<comment type="caution">
    <text evidence="3">The sequence shown here is derived from an EMBL/GenBank/DDBJ whole genome shotgun (WGS) entry which is preliminary data.</text>
</comment>
<dbReference type="GO" id="GO:0006508">
    <property type="term" value="P:proteolysis"/>
    <property type="evidence" value="ECO:0007669"/>
    <property type="project" value="InterPro"/>
</dbReference>
<dbReference type="InterPro" id="IPR036852">
    <property type="entry name" value="Peptidase_S8/S53_dom_sf"/>
</dbReference>
<name>A0A835IMI6_9MAGN</name>
<evidence type="ECO:0000313" key="4">
    <source>
        <dbReference type="Proteomes" id="UP000631114"/>
    </source>
</evidence>
<dbReference type="Proteomes" id="UP000631114">
    <property type="component" value="Unassembled WGS sequence"/>
</dbReference>
<dbReference type="PANTHER" id="PTHR10795">
    <property type="entry name" value="PROPROTEIN CONVERTASE SUBTILISIN/KEXIN"/>
    <property type="match status" value="1"/>
</dbReference>
<comment type="similarity">
    <text evidence="1">Belongs to the peptidase S8 family.</text>
</comment>
<keyword evidence="4" id="KW-1185">Reference proteome</keyword>
<evidence type="ECO:0000256" key="2">
    <source>
        <dbReference type="ARBA" id="ARBA00022729"/>
    </source>
</evidence>
<proteinExistence type="inferred from homology"/>
<sequence length="81" mass="9083">MLTSPSSSQPNNNESQKYIIRVRNDMKPAFNIHSGLIKNSNYSSEIVIGVFDTGVWPERQSYNDNGLSAIPSHWKGERSEG</sequence>
<protein>
    <submittedName>
        <fullName evidence="3">Uncharacterized protein</fullName>
    </submittedName>
</protein>
<dbReference type="Gene3D" id="3.40.50.200">
    <property type="entry name" value="Peptidase S8/S53 domain"/>
    <property type="match status" value="1"/>
</dbReference>
<evidence type="ECO:0000256" key="1">
    <source>
        <dbReference type="ARBA" id="ARBA00011073"/>
    </source>
</evidence>
<dbReference type="OrthoDB" id="2014869at2759"/>
<dbReference type="EMBL" id="JADFTS010000002">
    <property type="protein sequence ID" value="KAF9619984.1"/>
    <property type="molecule type" value="Genomic_DNA"/>
</dbReference>
<gene>
    <name evidence="3" type="ORF">IFM89_010600</name>
</gene>
<reference evidence="3 4" key="1">
    <citation type="submission" date="2020-10" db="EMBL/GenBank/DDBJ databases">
        <title>The Coptis chinensis genome and diversification of protoberbering-type alkaloids.</title>
        <authorList>
            <person name="Wang B."/>
            <person name="Shu S."/>
            <person name="Song C."/>
            <person name="Liu Y."/>
        </authorList>
    </citation>
    <scope>NUCLEOTIDE SEQUENCE [LARGE SCALE GENOMIC DNA]</scope>
    <source>
        <strain evidence="3">HL-2020</strain>
        <tissue evidence="3">Leaf</tissue>
    </source>
</reference>
<evidence type="ECO:0000313" key="3">
    <source>
        <dbReference type="EMBL" id="KAF9619984.1"/>
    </source>
</evidence>
<dbReference type="InterPro" id="IPR045051">
    <property type="entry name" value="SBT"/>
</dbReference>
<keyword evidence="2" id="KW-0732">Signal</keyword>
<accession>A0A835IMI6</accession>
<organism evidence="3 4">
    <name type="scientific">Coptis chinensis</name>
    <dbReference type="NCBI Taxonomy" id="261450"/>
    <lineage>
        <taxon>Eukaryota</taxon>
        <taxon>Viridiplantae</taxon>
        <taxon>Streptophyta</taxon>
        <taxon>Embryophyta</taxon>
        <taxon>Tracheophyta</taxon>
        <taxon>Spermatophyta</taxon>
        <taxon>Magnoliopsida</taxon>
        <taxon>Ranunculales</taxon>
        <taxon>Ranunculaceae</taxon>
        <taxon>Coptidoideae</taxon>
        <taxon>Coptis</taxon>
    </lineage>
</organism>
<dbReference type="GO" id="GO:0004252">
    <property type="term" value="F:serine-type endopeptidase activity"/>
    <property type="evidence" value="ECO:0007669"/>
    <property type="project" value="InterPro"/>
</dbReference>
<dbReference type="AlphaFoldDB" id="A0A835IMI6"/>